<gene>
    <name evidence="13" type="ORF">COT88_02020</name>
</gene>
<dbReference type="GO" id="GO:0003677">
    <property type="term" value="F:DNA binding"/>
    <property type="evidence" value="ECO:0007669"/>
    <property type="project" value="InterPro"/>
</dbReference>
<evidence type="ECO:0000256" key="5">
    <source>
        <dbReference type="ARBA" id="ARBA00022840"/>
    </source>
</evidence>
<proteinExistence type="inferred from homology"/>
<dbReference type="GO" id="GO:0005524">
    <property type="term" value="F:ATP binding"/>
    <property type="evidence" value="ECO:0007669"/>
    <property type="project" value="UniProtKB-UniRule"/>
</dbReference>
<dbReference type="Pfam" id="PF00580">
    <property type="entry name" value="UvrD-helicase"/>
    <property type="match status" value="1"/>
</dbReference>
<comment type="catalytic activity">
    <reaction evidence="7">
        <text>Couples ATP hydrolysis with the unwinding of duplex DNA by translocating in the 3'-5' direction.</text>
        <dbReference type="EC" id="5.6.2.4"/>
    </reaction>
</comment>
<comment type="caution">
    <text evidence="13">The sequence shown here is derived from an EMBL/GenBank/DDBJ whole genome shotgun (WGS) entry which is preliminary data.</text>
</comment>
<evidence type="ECO:0000259" key="12">
    <source>
        <dbReference type="PROSITE" id="PS51217"/>
    </source>
</evidence>
<reference evidence="14" key="1">
    <citation type="submission" date="2017-09" db="EMBL/GenBank/DDBJ databases">
        <title>Depth-based differentiation of microbial function through sediment-hosted aquifers and enrichment of novel symbionts in the deep terrestrial subsurface.</title>
        <authorList>
            <person name="Probst A.J."/>
            <person name="Ladd B."/>
            <person name="Jarett J.K."/>
            <person name="Geller-Mcgrath D.E."/>
            <person name="Sieber C.M.K."/>
            <person name="Emerson J.B."/>
            <person name="Anantharaman K."/>
            <person name="Thomas B.C."/>
            <person name="Malmstrom R."/>
            <person name="Stieglmeier M."/>
            <person name="Klingl A."/>
            <person name="Woyke T."/>
            <person name="Ryan C.M."/>
            <person name="Banfield J.F."/>
        </authorList>
    </citation>
    <scope>NUCLEOTIDE SEQUENCE [LARGE SCALE GENOMIC DNA]</scope>
</reference>
<feature type="domain" description="UvrD-like helicase ATP-binding" evidence="11">
    <location>
        <begin position="1"/>
        <end position="276"/>
    </location>
</feature>
<dbReference type="CDD" id="cd17932">
    <property type="entry name" value="DEXQc_UvrD"/>
    <property type="match status" value="1"/>
</dbReference>
<sequence length="585" mass="66477">MELNDSQIEAVSYGEGPLLITAGAGSGKTRTLTQRVAHLIQEGTPADRILAITFTNKAADEMKKRIAGELIKSGLGKGGLPFVGTFHAFSAHILRKEAKKAGRDYNYIIFDDGDSKKVIRQIIKSLNFDENKRITPLTARKEISKIKIGLSDLGDVDPKIRLIYEEYEKSLKNQNAFDFDDLITKVVRIFIEQPGTLKKHQDRFDYILVDEYQDINKAQYELVSLLAQNHGNINVVGDDQQSIYAFRGASIETFIGFEKQWPKTKIVHLGENYRSTKNIVNAAAGVIKNNRFQIPKDLWTKNPEGSPVRVIAARSSSDESDIISEKILSGGFRESAILYRTNAQSRAIEQSLNYNSIPYEIYGGVRFYERKEIKDILAPLRYALNPKDKVSEDRINKTFKKAVREELKEKLPGLAKQLGLMELIGYVLKTTDYFTHLNAKFENSADRNENVQELISYAATFEDLSEFIEKVSLLESSEKIADKLRQEGSKDAIVKLMTIHLAKGLEFDDVYIAGTNEGILPHQRSYFREADLEEERRLMYVAMTRARNNLFISFYGLASRFLYEIPPELVKFNVDDGLEETIYLD</sequence>
<evidence type="ECO:0000259" key="11">
    <source>
        <dbReference type="PROSITE" id="PS51198"/>
    </source>
</evidence>
<dbReference type="InterPro" id="IPR027417">
    <property type="entry name" value="P-loop_NTPase"/>
</dbReference>
<organism evidence="13 14">
    <name type="scientific">Candidatus Colwellbacteria bacterium CG10_big_fil_rev_8_21_14_0_10_41_28</name>
    <dbReference type="NCBI Taxonomy" id="1974539"/>
    <lineage>
        <taxon>Bacteria</taxon>
        <taxon>Candidatus Colwelliibacteriota</taxon>
    </lineage>
</organism>
<dbReference type="Pfam" id="PF13361">
    <property type="entry name" value="UvrD_C"/>
    <property type="match status" value="1"/>
</dbReference>
<evidence type="ECO:0000256" key="9">
    <source>
        <dbReference type="ARBA" id="ARBA00048988"/>
    </source>
</evidence>
<dbReference type="EMBL" id="PFAG01000020">
    <property type="protein sequence ID" value="PIR98356.1"/>
    <property type="molecule type" value="Genomic_DNA"/>
</dbReference>
<name>A0A2H0VGY6_9BACT</name>
<dbReference type="InterPro" id="IPR014016">
    <property type="entry name" value="UvrD-like_ATP-bd"/>
</dbReference>
<dbReference type="InterPro" id="IPR013986">
    <property type="entry name" value="DExx_box_DNA_helicase_dom_sf"/>
</dbReference>
<evidence type="ECO:0000256" key="6">
    <source>
        <dbReference type="ARBA" id="ARBA00023235"/>
    </source>
</evidence>
<dbReference type="CDD" id="cd18807">
    <property type="entry name" value="SF1_C_UvrD"/>
    <property type="match status" value="1"/>
</dbReference>
<dbReference type="InterPro" id="IPR000212">
    <property type="entry name" value="DNA_helicase_UvrD/REP"/>
</dbReference>
<keyword evidence="6" id="KW-0413">Isomerase</keyword>
<comment type="similarity">
    <text evidence="1">Belongs to the helicase family. UvrD subfamily.</text>
</comment>
<dbReference type="Gene3D" id="1.10.10.160">
    <property type="match status" value="1"/>
</dbReference>
<evidence type="ECO:0000256" key="4">
    <source>
        <dbReference type="ARBA" id="ARBA00022806"/>
    </source>
</evidence>
<dbReference type="PROSITE" id="PS51217">
    <property type="entry name" value="UVRD_HELICASE_CTER"/>
    <property type="match status" value="1"/>
</dbReference>
<evidence type="ECO:0000256" key="3">
    <source>
        <dbReference type="ARBA" id="ARBA00022801"/>
    </source>
</evidence>
<comment type="catalytic activity">
    <reaction evidence="9">
        <text>ATP + H2O = ADP + phosphate + H(+)</text>
        <dbReference type="Rhea" id="RHEA:13065"/>
        <dbReference type="ChEBI" id="CHEBI:15377"/>
        <dbReference type="ChEBI" id="CHEBI:15378"/>
        <dbReference type="ChEBI" id="CHEBI:30616"/>
        <dbReference type="ChEBI" id="CHEBI:43474"/>
        <dbReference type="ChEBI" id="CHEBI:456216"/>
        <dbReference type="EC" id="5.6.2.4"/>
    </reaction>
</comment>
<dbReference type="PROSITE" id="PS51198">
    <property type="entry name" value="UVRD_HELICASE_ATP_BIND"/>
    <property type="match status" value="1"/>
</dbReference>
<keyword evidence="4 10" id="KW-0347">Helicase</keyword>
<keyword evidence="3 10" id="KW-0378">Hydrolase</keyword>
<dbReference type="AlphaFoldDB" id="A0A2H0VGY6"/>
<evidence type="ECO:0000256" key="7">
    <source>
        <dbReference type="ARBA" id="ARBA00034617"/>
    </source>
</evidence>
<keyword evidence="5 10" id="KW-0067">ATP-binding</keyword>
<dbReference type="Gene3D" id="1.10.486.10">
    <property type="entry name" value="PCRA, domain 4"/>
    <property type="match status" value="1"/>
</dbReference>
<dbReference type="SUPFAM" id="SSF52540">
    <property type="entry name" value="P-loop containing nucleoside triphosphate hydrolases"/>
    <property type="match status" value="1"/>
</dbReference>
<protein>
    <recommendedName>
        <fullName evidence="8">DNA 3'-5' helicase</fullName>
        <ecNumber evidence="8">5.6.2.4</ecNumber>
    </recommendedName>
</protein>
<dbReference type="InterPro" id="IPR027785">
    <property type="entry name" value="UvrD-like_helicase_C"/>
</dbReference>
<dbReference type="GO" id="GO:0016887">
    <property type="term" value="F:ATP hydrolysis activity"/>
    <property type="evidence" value="ECO:0007669"/>
    <property type="project" value="RHEA"/>
</dbReference>
<dbReference type="Gene3D" id="3.40.50.300">
    <property type="entry name" value="P-loop containing nucleotide triphosphate hydrolases"/>
    <property type="match status" value="3"/>
</dbReference>
<evidence type="ECO:0000256" key="10">
    <source>
        <dbReference type="PROSITE-ProRule" id="PRU00560"/>
    </source>
</evidence>
<evidence type="ECO:0000313" key="14">
    <source>
        <dbReference type="Proteomes" id="UP000230776"/>
    </source>
</evidence>
<dbReference type="Proteomes" id="UP000230776">
    <property type="component" value="Unassembled WGS sequence"/>
</dbReference>
<dbReference type="InterPro" id="IPR014017">
    <property type="entry name" value="DNA_helicase_UvrD-like_C"/>
</dbReference>
<evidence type="ECO:0000256" key="2">
    <source>
        <dbReference type="ARBA" id="ARBA00022741"/>
    </source>
</evidence>
<feature type="domain" description="UvrD-like helicase C-terminal" evidence="12">
    <location>
        <begin position="277"/>
        <end position="504"/>
    </location>
</feature>
<dbReference type="GO" id="GO:0043138">
    <property type="term" value="F:3'-5' DNA helicase activity"/>
    <property type="evidence" value="ECO:0007669"/>
    <property type="project" value="UniProtKB-EC"/>
</dbReference>
<accession>A0A2H0VGY6</accession>
<keyword evidence="2 10" id="KW-0547">Nucleotide-binding</keyword>
<evidence type="ECO:0000256" key="1">
    <source>
        <dbReference type="ARBA" id="ARBA00009922"/>
    </source>
</evidence>
<evidence type="ECO:0000313" key="13">
    <source>
        <dbReference type="EMBL" id="PIR98356.1"/>
    </source>
</evidence>
<dbReference type="PANTHER" id="PTHR11070">
    <property type="entry name" value="UVRD / RECB / PCRA DNA HELICASE FAMILY MEMBER"/>
    <property type="match status" value="1"/>
</dbReference>
<feature type="binding site" evidence="10">
    <location>
        <begin position="22"/>
        <end position="29"/>
    </location>
    <ligand>
        <name>ATP</name>
        <dbReference type="ChEBI" id="CHEBI:30616"/>
    </ligand>
</feature>
<dbReference type="Pfam" id="PF13538">
    <property type="entry name" value="UvrD_C_2"/>
    <property type="match status" value="1"/>
</dbReference>
<evidence type="ECO:0000256" key="8">
    <source>
        <dbReference type="ARBA" id="ARBA00034808"/>
    </source>
</evidence>
<dbReference type="EC" id="5.6.2.4" evidence="8"/>